<dbReference type="FunFam" id="1.10.287.130:FF:000004">
    <property type="entry name" value="Ethylene receptor 1"/>
    <property type="match status" value="1"/>
</dbReference>
<dbReference type="GO" id="GO:0009873">
    <property type="term" value="P:ethylene-activated signaling pathway"/>
    <property type="evidence" value="ECO:0007669"/>
    <property type="project" value="UniProtKB-KW"/>
</dbReference>
<dbReference type="GO" id="GO:0005524">
    <property type="term" value="F:ATP binding"/>
    <property type="evidence" value="ECO:0007669"/>
    <property type="project" value="UniProtKB-KW"/>
</dbReference>
<organism evidence="20 21">
    <name type="scientific">Klebsormidium nitens</name>
    <name type="common">Green alga</name>
    <name type="synonym">Ulothrix nitens</name>
    <dbReference type="NCBI Taxonomy" id="105231"/>
    <lineage>
        <taxon>Eukaryota</taxon>
        <taxon>Viridiplantae</taxon>
        <taxon>Streptophyta</taxon>
        <taxon>Klebsormidiophyceae</taxon>
        <taxon>Klebsormidiales</taxon>
        <taxon>Klebsormidiaceae</taxon>
        <taxon>Klebsormidium</taxon>
    </lineage>
</organism>
<evidence type="ECO:0000256" key="11">
    <source>
        <dbReference type="ARBA" id="ARBA00022840"/>
    </source>
</evidence>
<dbReference type="OMA" id="SRCHISA"/>
<dbReference type="CDD" id="cd00082">
    <property type="entry name" value="HisKA"/>
    <property type="match status" value="1"/>
</dbReference>
<dbReference type="SMART" id="SM00387">
    <property type="entry name" value="HATPase_c"/>
    <property type="match status" value="1"/>
</dbReference>
<evidence type="ECO:0000256" key="1">
    <source>
        <dbReference type="ARBA" id="ARBA00000085"/>
    </source>
</evidence>
<evidence type="ECO:0000259" key="18">
    <source>
        <dbReference type="PROSITE" id="PS50110"/>
    </source>
</evidence>
<feature type="region of interest" description="Disordered" evidence="16">
    <location>
        <begin position="575"/>
        <end position="611"/>
    </location>
</feature>
<keyword evidence="6" id="KW-0808">Transferase</keyword>
<evidence type="ECO:0000256" key="16">
    <source>
        <dbReference type="SAM" id="MobiDB-lite"/>
    </source>
</evidence>
<keyword evidence="5 15" id="KW-0597">Phosphoprotein</keyword>
<dbReference type="InterPro" id="IPR005467">
    <property type="entry name" value="His_kinase_dom"/>
</dbReference>
<evidence type="ECO:0000313" key="21">
    <source>
        <dbReference type="Proteomes" id="UP000054558"/>
    </source>
</evidence>
<dbReference type="Gene3D" id="1.10.287.130">
    <property type="match status" value="1"/>
</dbReference>
<keyword evidence="8" id="KW-0547">Nucleotide-binding</keyword>
<keyword evidence="10 20" id="KW-0418">Kinase</keyword>
<dbReference type="SUPFAM" id="SSF55874">
    <property type="entry name" value="ATPase domain of HSP90 chaperone/DNA topoisomerase II/histidine kinase"/>
    <property type="match status" value="1"/>
</dbReference>
<protein>
    <recommendedName>
        <fullName evidence="4">histidine kinase</fullName>
        <ecNumber evidence="4">2.7.13.3</ecNumber>
    </recommendedName>
</protein>
<evidence type="ECO:0000256" key="6">
    <source>
        <dbReference type="ARBA" id="ARBA00022679"/>
    </source>
</evidence>
<dbReference type="PROSITE" id="PS50109">
    <property type="entry name" value="HIS_KIN"/>
    <property type="match status" value="1"/>
</dbReference>
<dbReference type="PANTHER" id="PTHR43047:SF68">
    <property type="entry name" value="HISTIDINE KINASE 5"/>
    <property type="match status" value="1"/>
</dbReference>
<feature type="compositionally biased region" description="Polar residues" evidence="16">
    <location>
        <begin position="575"/>
        <end position="588"/>
    </location>
</feature>
<dbReference type="Pfam" id="PF03924">
    <property type="entry name" value="CHASE"/>
    <property type="match status" value="1"/>
</dbReference>
<evidence type="ECO:0000256" key="8">
    <source>
        <dbReference type="ARBA" id="ARBA00022741"/>
    </source>
</evidence>
<evidence type="ECO:0000259" key="19">
    <source>
        <dbReference type="PROSITE" id="PS50839"/>
    </source>
</evidence>
<dbReference type="GO" id="GO:0005789">
    <property type="term" value="C:endoplasmic reticulum membrane"/>
    <property type="evidence" value="ECO:0007669"/>
    <property type="project" value="UniProtKB-SubCell"/>
</dbReference>
<sequence length="1005" mass="109671">MKTRWLMPGGRRTLWLVVAWLLAGLGLSVLTFVLLWNKQVHAQTADLSGRCNNGALVLQGELFNQVFSAGMYNGLIHAFPNISAADFQTFATFTNYILPYCEGIAYVRSVPGDQRAVLEAQLGTTFKQYAPGLTNLSIPAFVTRANASEYLVSWRISNKPYQQFYEGYDLLSDPGATRLAIAARDTSLPVLSAPFAAPLGQGTSLSVFWPFYTQNPFLYRTVAARRANFKGLVMAVFNVKSLFDSVVGKFTTTLEELSIFDTTNATDPKRGGTLFYNVTKLTPEERRHGKKISAVRSQALGGRMYRIECEQFVSVGDLLADSLPWSCLVLLFVTLVALTILLVTRRFQRDREEVQRVEKLNKDLDVARQTAVSADKAKSSFLAMMSHELRTPMTGTLGMLDLLRLTPMTEEQSLYVTTMQGSAESLLACLNDILDFSKIEAGQLRLEEIDFDIRDVVQQVTTLFSGKLQEKGLQIHTNLPPPNDCKARGDPLRLQQVLTNLISNAIKFTDRGSISINWRRLHGAHLNYGGGHPSSFSSFRADVAVDIDEPADKIEEDERPVGCLPSALRRRRVQTLSRVSSDASNGSKMSDAPAGSLGSPRSSESGQDSDGLWYEFSVTDTGLGITEEVQQRLFQSFVQADDSTTRMFGGTGLGLVICKKLVTAMGGSISVQSQVGEGSTFTCVVYLRPQQPGTPSVVELQPSDGRHSNRLSELTSQLISLSEAASQPDPSPSDHSLTETVPEAQPQVGTSHPDSTTVPPSQTAGNYSHSQPESLLETSDRNTVNGTVSGGLSERNLSGVTSSLEQGPEFLGGSTSQNEPGSVTCLRGAGEMSGSESRVGRRSEEAPVVYGDSPPERQSAPKIWPLTKEATKDIEPAAHILVAEDNVVNQMLIKRMLKQFGHSVDIVGNGALAVEAVKTNDYALCLMDLQMPVLDGIGATEQIRRLDPPKCNLPIYVLSADVLAQEKFSQDLKFDGYLTKPIKWDVLLASVEEKLKAKGLLALKA</sequence>
<name>A0A1Y1HJ66_KLENI</name>
<evidence type="ECO:0000256" key="2">
    <source>
        <dbReference type="ARBA" id="ARBA00004477"/>
    </source>
</evidence>
<keyword evidence="14" id="KW-0472">Membrane</keyword>
<evidence type="ECO:0000256" key="5">
    <source>
        <dbReference type="ARBA" id="ARBA00022553"/>
    </source>
</evidence>
<keyword evidence="9" id="KW-0936">Ethylene signaling pathway</keyword>
<dbReference type="PROSITE" id="PS50110">
    <property type="entry name" value="RESPONSE_REGULATORY"/>
    <property type="match status" value="1"/>
</dbReference>
<evidence type="ECO:0000256" key="13">
    <source>
        <dbReference type="ARBA" id="ARBA00023012"/>
    </source>
</evidence>
<dbReference type="CDD" id="cd17546">
    <property type="entry name" value="REC_hyHK_CKI1_RcsC-like"/>
    <property type="match status" value="1"/>
</dbReference>
<feature type="region of interest" description="Disordered" evidence="16">
    <location>
        <begin position="721"/>
        <end position="862"/>
    </location>
</feature>
<dbReference type="InterPro" id="IPR042240">
    <property type="entry name" value="CHASE_sf"/>
</dbReference>
<dbReference type="Pfam" id="PF00512">
    <property type="entry name" value="HisKA"/>
    <property type="match status" value="1"/>
</dbReference>
<comment type="subcellular location">
    <subcellularLocation>
        <location evidence="2">Endoplasmic reticulum membrane</location>
        <topology evidence="2">Multi-pass membrane protein</topology>
    </subcellularLocation>
</comment>
<dbReference type="Gene3D" id="3.30.450.350">
    <property type="entry name" value="CHASE domain"/>
    <property type="match status" value="1"/>
</dbReference>
<evidence type="ECO:0000256" key="14">
    <source>
        <dbReference type="ARBA" id="ARBA00023136"/>
    </source>
</evidence>
<feature type="modified residue" description="4-aspartylphosphate" evidence="15">
    <location>
        <position position="928"/>
    </location>
</feature>
<feature type="domain" description="Response regulatory" evidence="18">
    <location>
        <begin position="879"/>
        <end position="995"/>
    </location>
</feature>
<evidence type="ECO:0000256" key="10">
    <source>
        <dbReference type="ARBA" id="ARBA00022777"/>
    </source>
</evidence>
<dbReference type="OrthoDB" id="10266508at2759"/>
<evidence type="ECO:0000256" key="4">
    <source>
        <dbReference type="ARBA" id="ARBA00012438"/>
    </source>
</evidence>
<keyword evidence="21" id="KW-1185">Reference proteome</keyword>
<dbReference type="Proteomes" id="UP000054558">
    <property type="component" value="Unassembled WGS sequence"/>
</dbReference>
<feature type="domain" description="CHASE" evidence="19">
    <location>
        <begin position="167"/>
        <end position="277"/>
    </location>
</feature>
<evidence type="ECO:0000256" key="3">
    <source>
        <dbReference type="ARBA" id="ARBA00009842"/>
    </source>
</evidence>
<accession>A0A1Y1HJ66</accession>
<dbReference type="GO" id="GO:0000160">
    <property type="term" value="P:phosphorelay signal transduction system"/>
    <property type="evidence" value="ECO:0000318"/>
    <property type="project" value="GO_Central"/>
</dbReference>
<reference evidence="20 21" key="1">
    <citation type="journal article" date="2014" name="Nat. Commun.">
        <title>Klebsormidium flaccidum genome reveals primary factors for plant terrestrial adaptation.</title>
        <authorList>
            <person name="Hori K."/>
            <person name="Maruyama F."/>
            <person name="Fujisawa T."/>
            <person name="Togashi T."/>
            <person name="Yamamoto N."/>
            <person name="Seo M."/>
            <person name="Sato S."/>
            <person name="Yamada T."/>
            <person name="Mori H."/>
            <person name="Tajima N."/>
            <person name="Moriyama T."/>
            <person name="Ikeuchi M."/>
            <person name="Watanabe M."/>
            <person name="Wada H."/>
            <person name="Kobayashi K."/>
            <person name="Saito M."/>
            <person name="Masuda T."/>
            <person name="Sasaki-Sekimoto Y."/>
            <person name="Mashiguchi K."/>
            <person name="Awai K."/>
            <person name="Shimojima M."/>
            <person name="Masuda S."/>
            <person name="Iwai M."/>
            <person name="Nobusawa T."/>
            <person name="Narise T."/>
            <person name="Kondo S."/>
            <person name="Saito H."/>
            <person name="Sato R."/>
            <person name="Murakawa M."/>
            <person name="Ihara Y."/>
            <person name="Oshima-Yamada Y."/>
            <person name="Ohtaka K."/>
            <person name="Satoh M."/>
            <person name="Sonobe K."/>
            <person name="Ishii M."/>
            <person name="Ohtani R."/>
            <person name="Kanamori-Sato M."/>
            <person name="Honoki R."/>
            <person name="Miyazaki D."/>
            <person name="Mochizuki H."/>
            <person name="Umetsu J."/>
            <person name="Higashi K."/>
            <person name="Shibata D."/>
            <person name="Kamiya Y."/>
            <person name="Sato N."/>
            <person name="Nakamura Y."/>
            <person name="Tabata S."/>
            <person name="Ida S."/>
            <person name="Kurokawa K."/>
            <person name="Ohta H."/>
        </authorList>
    </citation>
    <scope>NUCLEOTIDE SEQUENCE [LARGE SCALE GENOMIC DNA]</scope>
    <source>
        <strain evidence="20 21">NIES-2285</strain>
    </source>
</reference>
<dbReference type="Pfam" id="PF00072">
    <property type="entry name" value="Response_reg"/>
    <property type="match status" value="1"/>
</dbReference>
<dbReference type="Gene3D" id="3.40.50.2300">
    <property type="match status" value="1"/>
</dbReference>
<dbReference type="PANTHER" id="PTHR43047">
    <property type="entry name" value="TWO-COMPONENT HISTIDINE PROTEIN KINASE"/>
    <property type="match status" value="1"/>
</dbReference>
<dbReference type="SMART" id="SM01079">
    <property type="entry name" value="CHASE"/>
    <property type="match status" value="1"/>
</dbReference>
<evidence type="ECO:0000256" key="7">
    <source>
        <dbReference type="ARBA" id="ARBA00022692"/>
    </source>
</evidence>
<dbReference type="GO" id="GO:0000155">
    <property type="term" value="F:phosphorelay sensor kinase activity"/>
    <property type="evidence" value="ECO:0000318"/>
    <property type="project" value="GO_Central"/>
</dbReference>
<dbReference type="SMART" id="SM00388">
    <property type="entry name" value="HisKA"/>
    <property type="match status" value="1"/>
</dbReference>
<feature type="compositionally biased region" description="Polar residues" evidence="16">
    <location>
        <begin position="795"/>
        <end position="805"/>
    </location>
</feature>
<dbReference type="SMART" id="SM00448">
    <property type="entry name" value="REC"/>
    <property type="match status" value="1"/>
</dbReference>
<dbReference type="InterPro" id="IPR036097">
    <property type="entry name" value="HisK_dim/P_sf"/>
</dbReference>
<dbReference type="AlphaFoldDB" id="A0A1Y1HJ66"/>
<gene>
    <name evidence="20" type="ORF">KFL_000150240</name>
</gene>
<dbReference type="InterPro" id="IPR006189">
    <property type="entry name" value="CHASE_dom"/>
</dbReference>
<feature type="domain" description="Histidine kinase" evidence="17">
    <location>
        <begin position="384"/>
        <end position="689"/>
    </location>
</feature>
<dbReference type="GO" id="GO:0005886">
    <property type="term" value="C:plasma membrane"/>
    <property type="evidence" value="ECO:0000318"/>
    <property type="project" value="GO_Central"/>
</dbReference>
<keyword evidence="7" id="KW-0812">Transmembrane</keyword>
<evidence type="ECO:0000313" key="20">
    <source>
        <dbReference type="EMBL" id="GAQ78570.1"/>
    </source>
</evidence>
<dbReference type="InterPro" id="IPR003594">
    <property type="entry name" value="HATPase_dom"/>
</dbReference>
<keyword evidence="12" id="KW-1133">Transmembrane helix</keyword>
<dbReference type="STRING" id="105231.A0A1Y1HJ66"/>
<dbReference type="GO" id="GO:0009927">
    <property type="term" value="F:histidine phosphotransfer kinase activity"/>
    <property type="evidence" value="ECO:0000318"/>
    <property type="project" value="GO_Central"/>
</dbReference>
<dbReference type="EC" id="2.7.13.3" evidence="4"/>
<dbReference type="Gene3D" id="3.30.565.10">
    <property type="entry name" value="Histidine kinase-like ATPase, C-terminal domain"/>
    <property type="match status" value="1"/>
</dbReference>
<keyword evidence="11" id="KW-0067">ATP-binding</keyword>
<dbReference type="CDD" id="cd16922">
    <property type="entry name" value="HATPase_EvgS-ArcB-TorS-like"/>
    <property type="match status" value="1"/>
</dbReference>
<dbReference type="InterPro" id="IPR011006">
    <property type="entry name" value="CheY-like_superfamily"/>
</dbReference>
<dbReference type="SUPFAM" id="SSF52172">
    <property type="entry name" value="CheY-like"/>
    <property type="match status" value="1"/>
</dbReference>
<feature type="compositionally biased region" description="Polar residues" evidence="16">
    <location>
        <begin position="747"/>
        <end position="787"/>
    </location>
</feature>
<dbReference type="InterPro" id="IPR003661">
    <property type="entry name" value="HisK_dim/P_dom"/>
</dbReference>
<feature type="compositionally biased region" description="Polar residues" evidence="16">
    <location>
        <begin position="599"/>
        <end position="608"/>
    </location>
</feature>
<dbReference type="Pfam" id="PF02518">
    <property type="entry name" value="HATPase_c"/>
    <property type="match status" value="1"/>
</dbReference>
<dbReference type="InterPro" id="IPR036890">
    <property type="entry name" value="HATPase_C_sf"/>
</dbReference>
<evidence type="ECO:0000256" key="9">
    <source>
        <dbReference type="ARBA" id="ARBA00022745"/>
    </source>
</evidence>
<comment type="catalytic activity">
    <reaction evidence="1">
        <text>ATP + protein L-histidine = ADP + protein N-phospho-L-histidine.</text>
        <dbReference type="EC" id="2.7.13.3"/>
    </reaction>
</comment>
<dbReference type="PROSITE" id="PS50839">
    <property type="entry name" value="CHASE"/>
    <property type="match status" value="1"/>
</dbReference>
<dbReference type="PRINTS" id="PR00344">
    <property type="entry name" value="BCTRLSENSOR"/>
</dbReference>
<evidence type="ECO:0000259" key="17">
    <source>
        <dbReference type="PROSITE" id="PS50109"/>
    </source>
</evidence>
<dbReference type="InterPro" id="IPR004358">
    <property type="entry name" value="Sig_transdc_His_kin-like_C"/>
</dbReference>
<dbReference type="SUPFAM" id="SSF47384">
    <property type="entry name" value="Homodimeric domain of signal transducing histidine kinase"/>
    <property type="match status" value="1"/>
</dbReference>
<keyword evidence="13" id="KW-0902">Two-component regulatory system</keyword>
<dbReference type="EMBL" id="DF236964">
    <property type="protein sequence ID" value="GAQ78570.1"/>
    <property type="molecule type" value="Genomic_DNA"/>
</dbReference>
<evidence type="ECO:0000256" key="12">
    <source>
        <dbReference type="ARBA" id="ARBA00022989"/>
    </source>
</evidence>
<evidence type="ECO:0000256" key="15">
    <source>
        <dbReference type="PROSITE-ProRule" id="PRU00169"/>
    </source>
</evidence>
<comment type="similarity">
    <text evidence="3">Belongs to the ethylene receptor family.</text>
</comment>
<proteinExistence type="inferred from homology"/>
<dbReference type="InterPro" id="IPR001789">
    <property type="entry name" value="Sig_transdc_resp-reg_receiver"/>
</dbReference>